<evidence type="ECO:0000256" key="3">
    <source>
        <dbReference type="ARBA" id="ARBA00022777"/>
    </source>
</evidence>
<evidence type="ECO:0000256" key="6">
    <source>
        <dbReference type="SAM" id="MobiDB-lite"/>
    </source>
</evidence>
<dbReference type="EMBL" id="FN543104">
    <property type="protein sequence ID" value="CBA28752.1"/>
    <property type="molecule type" value="Genomic_DNA"/>
</dbReference>
<dbReference type="InterPro" id="IPR017441">
    <property type="entry name" value="Protein_kinase_ATP_BS"/>
</dbReference>
<organism evidence="9">
    <name type="scientific">Curvibacter symbiont subsp. Hydra magnipapillata</name>
    <dbReference type="NCBI Taxonomy" id="667019"/>
    <lineage>
        <taxon>Bacteria</taxon>
        <taxon>Pseudomonadati</taxon>
        <taxon>Pseudomonadota</taxon>
        <taxon>Betaproteobacteria</taxon>
        <taxon>Burkholderiales</taxon>
        <taxon>Comamonadaceae</taxon>
        <taxon>Curvibacter</taxon>
    </lineage>
</organism>
<name>C9Y9S0_CURXX</name>
<evidence type="ECO:0000256" key="4">
    <source>
        <dbReference type="ARBA" id="ARBA00022840"/>
    </source>
</evidence>
<proteinExistence type="predicted"/>
<feature type="transmembrane region" description="Helical" evidence="7">
    <location>
        <begin position="345"/>
        <end position="367"/>
    </location>
</feature>
<evidence type="ECO:0000256" key="7">
    <source>
        <dbReference type="SAM" id="Phobius"/>
    </source>
</evidence>
<reference evidence="9" key="1">
    <citation type="journal article" date="2010" name="Nature">
        <title>The dynamic genome of Hydra.</title>
        <authorList>
            <person name="Chapman J.A."/>
            <person name="Kirkness E.F."/>
            <person name="Simakov O."/>
            <person name="Hampson S.E."/>
            <person name="Mitros T."/>
            <person name="Weinmaier T."/>
            <person name="Rattei T."/>
            <person name="Balasubramanian P.G."/>
            <person name="Borman J."/>
            <person name="Busam D."/>
            <person name="Disbennett K."/>
            <person name="Pfannkoch C."/>
            <person name="Sumin N."/>
            <person name="Sutton G."/>
            <person name="Viswanathan L."/>
            <person name="Walenz B."/>
            <person name="Goodstein D.M."/>
            <person name="Hellsten U."/>
            <person name="Kawashima T."/>
            <person name="Prochnik S.E."/>
            <person name="Putnam N.H."/>
            <person name="Shu S."/>
            <person name="Blumberg B."/>
            <person name="Dana C.E."/>
            <person name="Gee L."/>
            <person name="Kibler D.F."/>
            <person name="Law L."/>
            <person name="Lindgens D."/>
            <person name="Martinez D.E."/>
            <person name="Peng J."/>
            <person name="Wigge P.A."/>
            <person name="Bertulat B."/>
            <person name="Guder C."/>
            <person name="Nakamura Y."/>
            <person name="Ozbek S."/>
            <person name="Watanabe H."/>
            <person name="Khalturin K."/>
            <person name="Hemmrich G."/>
            <person name="Franke A."/>
            <person name="Augustin R."/>
            <person name="Fraune S."/>
            <person name="Hayakawa E."/>
            <person name="Hayakawa S."/>
            <person name="Hirose M."/>
            <person name="Hwang J."/>
            <person name="Ikeo K."/>
            <person name="Nishimiya-Fujisawa C."/>
            <person name="Ogura A."/>
            <person name="Takahashi T."/>
            <person name="Steinmetz P.R."/>
            <person name="Zhang X."/>
            <person name="Aufschnaiter R."/>
            <person name="Eder M.K."/>
            <person name="Gorny A.K."/>
            <person name="Salvenmoser W."/>
            <person name="Heimberg A.M."/>
            <person name="Wheeler B.M."/>
            <person name="Peterson K.J."/>
            <person name="Boettger A."/>
            <person name="Tischler P."/>
            <person name="Wolf A."/>
            <person name="Gojobori T."/>
            <person name="Remington K.A."/>
            <person name="Strausberg R.L."/>
            <person name="Venter J."/>
            <person name="Technau U."/>
            <person name="Hobmayer B."/>
            <person name="Bosch T.C."/>
            <person name="Holstein T.W."/>
            <person name="Fujisawa T."/>
            <person name="Bode H.R."/>
            <person name="David C.N."/>
            <person name="Rokhsar D.S."/>
            <person name="Steele R.E."/>
        </authorList>
    </citation>
    <scope>NUCLEOTIDE SEQUENCE</scope>
</reference>
<keyword evidence="1 9" id="KW-0808">Transferase</keyword>
<dbReference type="Gene3D" id="3.30.200.20">
    <property type="entry name" value="Phosphorylase Kinase, domain 1"/>
    <property type="match status" value="1"/>
</dbReference>
<keyword evidence="4 5" id="KW-0067">ATP-binding</keyword>
<dbReference type="PROSITE" id="PS50011">
    <property type="entry name" value="PROTEIN_KINASE_DOM"/>
    <property type="match status" value="1"/>
</dbReference>
<protein>
    <recommendedName>
        <fullName evidence="8">Protein kinase domain-containing protein</fullName>
    </recommendedName>
</protein>
<keyword evidence="7" id="KW-0812">Transmembrane</keyword>
<dbReference type="SMART" id="SM00220">
    <property type="entry name" value="S_TKc"/>
    <property type="match status" value="1"/>
</dbReference>
<dbReference type="GO" id="GO:0005524">
    <property type="term" value="F:ATP binding"/>
    <property type="evidence" value="ECO:0007669"/>
    <property type="project" value="UniProtKB-UniRule"/>
</dbReference>
<evidence type="ECO:0000313" key="9">
    <source>
        <dbReference type="EMBL" id="CBA28752.1"/>
    </source>
</evidence>
<feature type="domain" description="Protein kinase" evidence="8">
    <location>
        <begin position="22"/>
        <end position="288"/>
    </location>
</feature>
<dbReference type="PANTHER" id="PTHR43289">
    <property type="entry name" value="MITOGEN-ACTIVATED PROTEIN KINASE KINASE KINASE 20-RELATED"/>
    <property type="match status" value="1"/>
</dbReference>
<dbReference type="InterPro" id="IPR011009">
    <property type="entry name" value="Kinase-like_dom_sf"/>
</dbReference>
<keyword evidence="7" id="KW-1133">Transmembrane helix</keyword>
<gene>
    <name evidence="9" type="ORF">Csp_A08710</name>
</gene>
<feature type="binding site" evidence="5">
    <location>
        <position position="51"/>
    </location>
    <ligand>
        <name>ATP</name>
        <dbReference type="ChEBI" id="CHEBI:30616"/>
    </ligand>
</feature>
<dbReference type="InterPro" id="IPR000719">
    <property type="entry name" value="Prot_kinase_dom"/>
</dbReference>
<dbReference type="AlphaFoldDB" id="C9Y9S0"/>
<evidence type="ECO:0000256" key="2">
    <source>
        <dbReference type="ARBA" id="ARBA00022741"/>
    </source>
</evidence>
<evidence type="ECO:0000259" key="8">
    <source>
        <dbReference type="PROSITE" id="PS50011"/>
    </source>
</evidence>
<feature type="region of interest" description="Disordered" evidence="6">
    <location>
        <begin position="376"/>
        <end position="413"/>
    </location>
</feature>
<dbReference type="PANTHER" id="PTHR43289:SF6">
    <property type="entry name" value="SERINE_THREONINE-PROTEIN KINASE NEKL-3"/>
    <property type="match status" value="1"/>
</dbReference>
<dbReference type="Pfam" id="PF00069">
    <property type="entry name" value="Pkinase"/>
    <property type="match status" value="1"/>
</dbReference>
<keyword evidence="7" id="KW-0472">Membrane</keyword>
<dbReference type="SUPFAM" id="SSF56112">
    <property type="entry name" value="Protein kinase-like (PK-like)"/>
    <property type="match status" value="1"/>
</dbReference>
<keyword evidence="2 5" id="KW-0547">Nucleotide-binding</keyword>
<evidence type="ECO:0000256" key="1">
    <source>
        <dbReference type="ARBA" id="ARBA00022679"/>
    </source>
</evidence>
<feature type="region of interest" description="Disordered" evidence="6">
    <location>
        <begin position="309"/>
        <end position="332"/>
    </location>
</feature>
<dbReference type="PROSITE" id="PS00107">
    <property type="entry name" value="PROTEIN_KINASE_ATP"/>
    <property type="match status" value="1"/>
</dbReference>
<dbReference type="GO" id="GO:0004674">
    <property type="term" value="F:protein serine/threonine kinase activity"/>
    <property type="evidence" value="ECO:0007669"/>
    <property type="project" value="TreeGrafter"/>
</dbReference>
<evidence type="ECO:0000256" key="5">
    <source>
        <dbReference type="PROSITE-ProRule" id="PRU10141"/>
    </source>
</evidence>
<accession>C9Y9S0</accession>
<dbReference type="Gene3D" id="1.10.510.10">
    <property type="entry name" value="Transferase(Phosphotransferase) domain 1"/>
    <property type="match status" value="1"/>
</dbReference>
<keyword evidence="3" id="KW-0418">Kinase</keyword>
<dbReference type="CDD" id="cd14014">
    <property type="entry name" value="STKc_PknB_like"/>
    <property type="match status" value="1"/>
</dbReference>
<sequence length="642" mass="68578">MTDPAGAAASSRPSLQVVAGRYQVLRKIGSGGMGAVYLAKQIGVGNQVALKFLPAHLSDDAQLRRRFEREAALSLEVRHPGAAQLLDSGVDSDGQLYLAFEYVEGEDLSALLDREGALSFEDATALTCKVAEVLAFAHAKGVVHRDIKPENIRVRRDLAGLHVKVLDFGIARLVDEVGTKLTIDGGVAGTPRYMAPEQIAAGTIDARTDIYALGLVLFEAVTGREAFTRETTSQLMWAQLNDPVPAVVEVQPLRDYPALDAVIAQACAKESSGRFASAQALVEALKALQVPQWWGVPVPVVRRARANPTLPGGLNSGTPGGASQRDPVQLPRPGRKTFLQIRASAWVAMAVGGLALALAGAALWVALDQRKSAMPANGQRLPDGSMALPPGLAASTPTVTRPVPEPPDEVPAAPRPVVPAKGGASAPLAPVAPPVTLQMPAQPATPASGKGAAVLPAKPATAAAAEGEVPECSQLAIYDTPMTRMPVPELERRAASMKYMSPSMMANQLKTLKATVETFHPDQRECTYRAMLIRVVLNEKVVLASSPTLWGHSRDVPELERLFLEQPLRNDWTSAQRKDVLRQVETIFIANLQKDAPGDDVYWRRMYYGILVACELTDEARAKVGAPRIGENNCLKIKPAGT</sequence>